<sequence>MLEKIECWVPRRFRGIARDCIALQPRYRSRADTDLTARYRRLRELAHHQPPTHTLRRYLVAHTFAVGREAIRRTLGTEHRPVQLLGAAAVAYGHLAEIATGEGKTITLFLAAAAHALRGNGVHVITANSYLAARDAAALEPAYRLLGLTVAPVPAETHRKARRCAYAADITYGTLADFGFDHLRDALVTNPADRVHRGHHVAILDEADAVLIDEANTSLILTTSTDAPADRWPSELAAVVPRLTPVLDYHGLLSEGQVGYTDRGWSRLHQFSAVDPEAWRSAEFLAAAQNALAAHLLYEMGRDYIVEDEQVLLVDVHTGRSLPGRRLATGLHQALEAKEKLPVCADPVPRASISVQAFLRQYRLLGGVSGTVMSEAAELRRVYRVPVTHIPPHRPSRRVDLPDQLYPTSAARDEALVDEVLAAHRQRRPVLVSTPSCVAARNLFGHLTAAGLRPRLLTAEDDQAEAQVISQAGRIDAVTVATGLAGRGTDIRLGGPDTAEARRIRRLGGLLVLAAGRSTSPRADRQLAGRAGRQGDPGTTRFLLSAEDDLLLDNASTELRRVLDTHPGHAETPLIGRPVDRLVRRAQVTADWRRFLARRQLQRYDEVIDHQWQAVARSRSHILTGDLHDTLPTLATAVRGWAPGQLRAVGGRTWPASAFCGPDGAEAATRGRIGDALVQHGQQEIRQLLLAVVDQAWTDHIHTLLVHQDASHAAVWLHSDPVEEFRRVAISSYQNMITSARRELLRTLLQDPSPPVLPLRHRDRRWEGTAQDEPPKDSTSHRPTW</sequence>
<dbReference type="GO" id="GO:0008564">
    <property type="term" value="F:protein-exporting ATPase activity"/>
    <property type="evidence" value="ECO:0007669"/>
    <property type="project" value="UniProtKB-EC"/>
</dbReference>
<comment type="caution">
    <text evidence="17">The sequence shown here is derived from an EMBL/GenBank/DDBJ whole genome shotgun (WGS) entry which is preliminary data.</text>
</comment>
<evidence type="ECO:0000313" key="18">
    <source>
        <dbReference type="Proteomes" id="UP000533598"/>
    </source>
</evidence>
<dbReference type="AlphaFoldDB" id="A0A7W7FWT5"/>
<evidence type="ECO:0000259" key="14">
    <source>
        <dbReference type="PROSITE" id="PS51192"/>
    </source>
</evidence>
<dbReference type="Pfam" id="PF07517">
    <property type="entry name" value="SecA_DEAD"/>
    <property type="match status" value="1"/>
</dbReference>
<evidence type="ECO:0000256" key="3">
    <source>
        <dbReference type="ARBA" id="ARBA00022448"/>
    </source>
</evidence>
<keyword evidence="8 12" id="KW-0653">Protein transport</keyword>
<keyword evidence="5 12" id="KW-0963">Cytoplasm</keyword>
<dbReference type="InterPro" id="IPR000185">
    <property type="entry name" value="SecA"/>
</dbReference>
<comment type="function">
    <text evidence="12">Part of the Sec protein translocase complex. Interacts with the SecYEG preprotein conducting channel. Has a central role in coupling the hydrolysis of ATP to the transfer of proteins into and across the cell membrane, serving as an ATP-driven molecular motor driving the stepwise translocation of polypeptide chains across the membrane.</text>
</comment>
<dbReference type="GO" id="GO:0005886">
    <property type="term" value="C:plasma membrane"/>
    <property type="evidence" value="ECO:0007669"/>
    <property type="project" value="UniProtKB-SubCell"/>
</dbReference>
<dbReference type="PROSITE" id="PS51194">
    <property type="entry name" value="HELICASE_CTER"/>
    <property type="match status" value="1"/>
</dbReference>
<dbReference type="PANTHER" id="PTHR30612:SF0">
    <property type="entry name" value="CHLOROPLAST PROTEIN-TRANSPORTING ATPASE"/>
    <property type="match status" value="1"/>
</dbReference>
<evidence type="ECO:0000256" key="2">
    <source>
        <dbReference type="ARBA" id="ARBA00007650"/>
    </source>
</evidence>
<dbReference type="SUPFAM" id="SSF52540">
    <property type="entry name" value="P-loop containing nucleoside triphosphate hydrolases"/>
    <property type="match status" value="2"/>
</dbReference>
<dbReference type="GO" id="GO:0065002">
    <property type="term" value="P:intracellular protein transmembrane transport"/>
    <property type="evidence" value="ECO:0007669"/>
    <property type="project" value="UniProtKB-UniRule"/>
</dbReference>
<evidence type="ECO:0000313" key="17">
    <source>
        <dbReference type="EMBL" id="MBB4681846.1"/>
    </source>
</evidence>
<dbReference type="InterPro" id="IPR014001">
    <property type="entry name" value="Helicase_ATP-bd"/>
</dbReference>
<dbReference type="InterPro" id="IPR036266">
    <property type="entry name" value="SecA_Wing/Scaffold_sf"/>
</dbReference>
<feature type="domain" description="SecA family profile" evidence="16">
    <location>
        <begin position="1"/>
        <end position="575"/>
    </location>
</feature>
<dbReference type="SUPFAM" id="SSF81886">
    <property type="entry name" value="Helical scaffold and wing domains of SecA"/>
    <property type="match status" value="1"/>
</dbReference>
<organism evidence="17 18">
    <name type="scientific">Crossiella cryophila</name>
    <dbReference type="NCBI Taxonomy" id="43355"/>
    <lineage>
        <taxon>Bacteria</taxon>
        <taxon>Bacillati</taxon>
        <taxon>Actinomycetota</taxon>
        <taxon>Actinomycetes</taxon>
        <taxon>Pseudonocardiales</taxon>
        <taxon>Pseudonocardiaceae</taxon>
        <taxon>Crossiella</taxon>
    </lineage>
</organism>
<keyword evidence="9 12" id="KW-1278">Translocase</keyword>
<dbReference type="Proteomes" id="UP000533598">
    <property type="component" value="Unassembled WGS sequence"/>
</dbReference>
<evidence type="ECO:0000256" key="7">
    <source>
        <dbReference type="ARBA" id="ARBA00022840"/>
    </source>
</evidence>
<feature type="compositionally biased region" description="Basic and acidic residues" evidence="13">
    <location>
        <begin position="773"/>
        <end position="785"/>
    </location>
</feature>
<comment type="subunit">
    <text evidence="12">Monomer and homodimer. Part of the essential Sec protein translocation apparatus which comprises SecA, SecYEG and auxiliary proteins SecDF. Other proteins may also be involved.</text>
</comment>
<comment type="similarity">
    <text evidence="2 12">Belongs to the SecA family.</text>
</comment>
<dbReference type="Gene3D" id="1.10.3060.10">
    <property type="entry name" value="Helical scaffold and wing domains of SecA"/>
    <property type="match status" value="1"/>
</dbReference>
<protein>
    <recommendedName>
        <fullName evidence="12">Protein translocase subunit SecA</fullName>
        <ecNumber evidence="12">7.4.2.8</ecNumber>
    </recommendedName>
</protein>
<accession>A0A7W7FWT5</accession>
<dbReference type="InterPro" id="IPR011130">
    <property type="entry name" value="SecA_preprotein_X-link_dom"/>
</dbReference>
<keyword evidence="7 12" id="KW-0067">ATP-binding</keyword>
<dbReference type="SMART" id="SM00958">
    <property type="entry name" value="SecA_PP_bind"/>
    <property type="match status" value="1"/>
</dbReference>
<evidence type="ECO:0000256" key="8">
    <source>
        <dbReference type="ARBA" id="ARBA00022927"/>
    </source>
</evidence>
<dbReference type="InterPro" id="IPR027417">
    <property type="entry name" value="P-loop_NTPase"/>
</dbReference>
<comment type="catalytic activity">
    <reaction evidence="12">
        <text>ATP + H2O + cellular proteinSide 1 = ADP + phosphate + cellular proteinSide 2.</text>
        <dbReference type="EC" id="7.4.2.8"/>
    </reaction>
</comment>
<keyword evidence="6 12" id="KW-0547">Nucleotide-binding</keyword>
<dbReference type="GO" id="GO:0031522">
    <property type="term" value="C:cell envelope Sec protein transport complex"/>
    <property type="evidence" value="ECO:0007669"/>
    <property type="project" value="TreeGrafter"/>
</dbReference>
<dbReference type="CDD" id="cd17928">
    <property type="entry name" value="DEXDc_SecA"/>
    <property type="match status" value="1"/>
</dbReference>
<evidence type="ECO:0000256" key="4">
    <source>
        <dbReference type="ARBA" id="ARBA00022475"/>
    </source>
</evidence>
<dbReference type="InterPro" id="IPR011116">
    <property type="entry name" value="SecA_Wing/Scaffold"/>
</dbReference>
<dbReference type="PROSITE" id="PS51196">
    <property type="entry name" value="SECA_MOTOR_DEAD"/>
    <property type="match status" value="1"/>
</dbReference>
<dbReference type="SUPFAM" id="SSF81767">
    <property type="entry name" value="Pre-protein crosslinking domain of SecA"/>
    <property type="match status" value="1"/>
</dbReference>
<keyword evidence="4 12" id="KW-1003">Cell membrane</keyword>
<evidence type="ECO:0000256" key="9">
    <source>
        <dbReference type="ARBA" id="ARBA00022967"/>
    </source>
</evidence>
<keyword evidence="18" id="KW-1185">Reference proteome</keyword>
<dbReference type="PANTHER" id="PTHR30612">
    <property type="entry name" value="SECA INNER MEMBRANE COMPONENT OF SEC PROTEIN SECRETION SYSTEM"/>
    <property type="match status" value="1"/>
</dbReference>
<dbReference type="GO" id="GO:0006605">
    <property type="term" value="P:protein targeting"/>
    <property type="evidence" value="ECO:0007669"/>
    <property type="project" value="UniProtKB-UniRule"/>
</dbReference>
<dbReference type="GO" id="GO:0043952">
    <property type="term" value="P:protein transport by the Sec complex"/>
    <property type="evidence" value="ECO:0007669"/>
    <property type="project" value="TreeGrafter"/>
</dbReference>
<feature type="domain" description="Helicase ATP-binding" evidence="14">
    <location>
        <begin position="85"/>
        <end position="244"/>
    </location>
</feature>
<evidence type="ECO:0000256" key="5">
    <source>
        <dbReference type="ARBA" id="ARBA00022490"/>
    </source>
</evidence>
<dbReference type="PROSITE" id="PS51192">
    <property type="entry name" value="HELICASE_ATP_BIND_1"/>
    <property type="match status" value="1"/>
</dbReference>
<feature type="region of interest" description="Disordered" evidence="13">
    <location>
        <begin position="755"/>
        <end position="785"/>
    </location>
</feature>
<dbReference type="EC" id="7.4.2.8" evidence="12"/>
<evidence type="ECO:0000259" key="16">
    <source>
        <dbReference type="PROSITE" id="PS51196"/>
    </source>
</evidence>
<dbReference type="GO" id="GO:0005829">
    <property type="term" value="C:cytosol"/>
    <property type="evidence" value="ECO:0007669"/>
    <property type="project" value="TreeGrafter"/>
</dbReference>
<dbReference type="InterPro" id="IPR014018">
    <property type="entry name" value="SecA_motor_DEAD"/>
</dbReference>
<dbReference type="GO" id="GO:0005524">
    <property type="term" value="F:ATP binding"/>
    <property type="evidence" value="ECO:0007669"/>
    <property type="project" value="UniProtKB-UniRule"/>
</dbReference>
<keyword evidence="3 12" id="KW-0813">Transport</keyword>
<dbReference type="Pfam" id="PF21090">
    <property type="entry name" value="P-loop_SecA"/>
    <property type="match status" value="1"/>
</dbReference>
<dbReference type="InterPro" id="IPR001650">
    <property type="entry name" value="Helicase_C-like"/>
</dbReference>
<dbReference type="InterPro" id="IPR036670">
    <property type="entry name" value="SecA_X-link_sf"/>
</dbReference>
<dbReference type="EMBL" id="JACHMH010000001">
    <property type="protein sequence ID" value="MBB4681846.1"/>
    <property type="molecule type" value="Genomic_DNA"/>
</dbReference>
<dbReference type="Gene3D" id="3.40.50.300">
    <property type="entry name" value="P-loop containing nucleotide triphosphate hydrolases"/>
    <property type="match status" value="3"/>
</dbReference>
<dbReference type="Pfam" id="PF01043">
    <property type="entry name" value="SecA_PP_bind"/>
    <property type="match status" value="1"/>
</dbReference>
<feature type="domain" description="Helicase C-terminal" evidence="15">
    <location>
        <begin position="416"/>
        <end position="574"/>
    </location>
</feature>
<keyword evidence="10 12" id="KW-0811">Translocation</keyword>
<dbReference type="InterPro" id="IPR011115">
    <property type="entry name" value="SecA_DEAD"/>
</dbReference>
<proteinExistence type="inferred from homology"/>
<dbReference type="RefSeq" id="WP_185008724.1">
    <property type="nucleotide sequence ID" value="NZ_BAAAUI010000084.1"/>
</dbReference>
<name>A0A7W7FWT5_9PSEU</name>
<evidence type="ECO:0000256" key="6">
    <source>
        <dbReference type="ARBA" id="ARBA00022741"/>
    </source>
</evidence>
<dbReference type="Pfam" id="PF07516">
    <property type="entry name" value="SecA_SW"/>
    <property type="match status" value="1"/>
</dbReference>
<evidence type="ECO:0000256" key="13">
    <source>
        <dbReference type="SAM" id="MobiDB-lite"/>
    </source>
</evidence>
<dbReference type="HAMAP" id="MF_01382">
    <property type="entry name" value="SecA"/>
    <property type="match status" value="1"/>
</dbReference>
<gene>
    <name evidence="12" type="primary">secA</name>
    <name evidence="17" type="ORF">HNR67_007964</name>
</gene>
<dbReference type="GO" id="GO:0017038">
    <property type="term" value="P:protein import"/>
    <property type="evidence" value="ECO:0007669"/>
    <property type="project" value="InterPro"/>
</dbReference>
<dbReference type="SMART" id="SM00957">
    <property type="entry name" value="SecA_DEAD"/>
    <property type="match status" value="1"/>
</dbReference>
<dbReference type="Gene3D" id="3.90.1440.10">
    <property type="entry name" value="SecA, preprotein cross-linking domain"/>
    <property type="match status" value="1"/>
</dbReference>
<reference evidence="17 18" key="1">
    <citation type="submission" date="2020-08" db="EMBL/GenBank/DDBJ databases">
        <title>Sequencing the genomes of 1000 actinobacteria strains.</title>
        <authorList>
            <person name="Klenk H.-P."/>
        </authorList>
    </citation>
    <scope>NUCLEOTIDE SEQUENCE [LARGE SCALE GENOMIC DNA]</scope>
    <source>
        <strain evidence="17 18">DSM 44230</strain>
    </source>
</reference>
<feature type="binding site" evidence="12">
    <location>
        <begin position="101"/>
        <end position="105"/>
    </location>
    <ligand>
        <name>ATP</name>
        <dbReference type="ChEBI" id="CHEBI:30616"/>
    </ligand>
</feature>
<dbReference type="InterPro" id="IPR044722">
    <property type="entry name" value="SecA_SF2_C"/>
</dbReference>
<keyword evidence="11 12" id="KW-0472">Membrane</keyword>
<evidence type="ECO:0000256" key="11">
    <source>
        <dbReference type="ARBA" id="ARBA00023136"/>
    </source>
</evidence>
<evidence type="ECO:0000256" key="10">
    <source>
        <dbReference type="ARBA" id="ARBA00023010"/>
    </source>
</evidence>
<feature type="binding site" evidence="12">
    <location>
        <position position="490"/>
    </location>
    <ligand>
        <name>ATP</name>
        <dbReference type="ChEBI" id="CHEBI:30616"/>
    </ligand>
</feature>
<comment type="subcellular location">
    <subcellularLocation>
        <location evidence="12">Cell membrane</location>
        <topology evidence="12">Peripheral membrane protein</topology>
        <orientation evidence="12">Cytoplasmic side</orientation>
    </subcellularLocation>
    <subcellularLocation>
        <location evidence="12">Cytoplasm</location>
    </subcellularLocation>
    <subcellularLocation>
        <location evidence="1">Membrane</location>
        <topology evidence="1">Peripheral membrane protein</topology>
    </subcellularLocation>
    <text evidence="12">Distribution is 50-50.</text>
</comment>
<evidence type="ECO:0000256" key="1">
    <source>
        <dbReference type="ARBA" id="ARBA00004170"/>
    </source>
</evidence>
<evidence type="ECO:0000256" key="12">
    <source>
        <dbReference type="HAMAP-Rule" id="MF_01382"/>
    </source>
</evidence>
<feature type="binding site" evidence="12">
    <location>
        <position position="83"/>
    </location>
    <ligand>
        <name>ATP</name>
        <dbReference type="ChEBI" id="CHEBI:30616"/>
    </ligand>
</feature>
<dbReference type="PRINTS" id="PR00906">
    <property type="entry name" value="SECA"/>
</dbReference>
<evidence type="ECO:0000259" key="15">
    <source>
        <dbReference type="PROSITE" id="PS51194"/>
    </source>
</evidence>